<sequence>MSDEEDDYLSDKFLVESTSSSTSSAPRTYAERRKEALKRAAQKNEQNRTKSLKEREREAREEALNRSLFERAQEEAQESGQQNKALTMMMKMGFKPGQALGREDQEAQAQNAAWSAESEGEVATPGNLPRVQEKEAGPLRAGIGARPAHDALEAVVKEAPAPAPSTSHRKVPIAINEWEGKKGIGLGKRARSPTVPERLAKMAKMAEDRTHVSFRDRARQEYEERRAAGRLHPAQRTCATLDEKAGIQFNVLWLNPESPETFPEGLLDALDDPALVTSIQQRQAGHSIEGRLRAKMQADALRPLKSTLEDLDEEGESGIEKSELRKEPYSEEELQEAVQFLRLGTQDRLTLVLDYLRRKYSYCFWCGTQYENAEDMENSCPGEDEDAHD</sequence>
<organism evidence="2 3">
    <name type="scientific">Dichomitus squalens</name>
    <dbReference type="NCBI Taxonomy" id="114155"/>
    <lineage>
        <taxon>Eukaryota</taxon>
        <taxon>Fungi</taxon>
        <taxon>Dikarya</taxon>
        <taxon>Basidiomycota</taxon>
        <taxon>Agaricomycotina</taxon>
        <taxon>Agaricomycetes</taxon>
        <taxon>Polyporales</taxon>
        <taxon>Polyporaceae</taxon>
        <taxon>Dichomitus</taxon>
    </lineage>
</organism>
<feature type="compositionally biased region" description="Basic and acidic residues" evidence="1">
    <location>
        <begin position="29"/>
        <end position="38"/>
    </location>
</feature>
<dbReference type="Proteomes" id="UP000292082">
    <property type="component" value="Unassembled WGS sequence"/>
</dbReference>
<dbReference type="InterPro" id="IPR039249">
    <property type="entry name" value="GPATCH11"/>
</dbReference>
<evidence type="ECO:0000313" key="2">
    <source>
        <dbReference type="EMBL" id="TBU58741.1"/>
    </source>
</evidence>
<dbReference type="GO" id="GO:0003676">
    <property type="term" value="F:nucleic acid binding"/>
    <property type="evidence" value="ECO:0007669"/>
    <property type="project" value="InterPro"/>
</dbReference>
<dbReference type="AlphaFoldDB" id="A0A4Q9P5P4"/>
<dbReference type="InterPro" id="IPR025239">
    <property type="entry name" value="DUF4187"/>
</dbReference>
<dbReference type="STRING" id="114155.A0A4Q9P5P4"/>
<evidence type="ECO:0000256" key="1">
    <source>
        <dbReference type="SAM" id="MobiDB-lite"/>
    </source>
</evidence>
<dbReference type="GO" id="GO:0000776">
    <property type="term" value="C:kinetochore"/>
    <property type="evidence" value="ECO:0007669"/>
    <property type="project" value="TreeGrafter"/>
</dbReference>
<reference evidence="2 3" key="1">
    <citation type="submission" date="2019-01" db="EMBL/GenBank/DDBJ databases">
        <title>Draft genome sequences of three monokaryotic isolates of the white-rot basidiomycete fungus Dichomitus squalens.</title>
        <authorList>
            <consortium name="DOE Joint Genome Institute"/>
            <person name="Lopez S.C."/>
            <person name="Andreopoulos B."/>
            <person name="Pangilinan J."/>
            <person name="Lipzen A."/>
            <person name="Riley R."/>
            <person name="Ahrendt S."/>
            <person name="Ng V."/>
            <person name="Barry K."/>
            <person name="Daum C."/>
            <person name="Grigoriev I.V."/>
            <person name="Hilden K.S."/>
            <person name="Makela M.R."/>
            <person name="de Vries R.P."/>
        </authorList>
    </citation>
    <scope>NUCLEOTIDE SEQUENCE [LARGE SCALE GENOMIC DNA]</scope>
    <source>
        <strain evidence="2 3">CBS 464.89</strain>
    </source>
</reference>
<accession>A0A4Q9P5P4</accession>
<dbReference type="PROSITE" id="PS50174">
    <property type="entry name" value="G_PATCH"/>
    <property type="match status" value="1"/>
</dbReference>
<dbReference type="Pfam" id="PF13821">
    <property type="entry name" value="DUF4187"/>
    <property type="match status" value="1"/>
</dbReference>
<name>A0A4Q9P5P4_9APHY</name>
<dbReference type="SMART" id="SM01173">
    <property type="entry name" value="DUF4187"/>
    <property type="match status" value="1"/>
</dbReference>
<protein>
    <submittedName>
        <fullName evidence="2">Uncharacterized protein</fullName>
    </submittedName>
</protein>
<dbReference type="PANTHER" id="PTHR21032:SF0">
    <property type="entry name" value="G PATCH DOMAIN-CONTAINING PROTEIN 11"/>
    <property type="match status" value="1"/>
</dbReference>
<feature type="region of interest" description="Disordered" evidence="1">
    <location>
        <begin position="1"/>
        <end position="142"/>
    </location>
</feature>
<proteinExistence type="predicted"/>
<feature type="compositionally biased region" description="Basic and acidic residues" evidence="1">
    <location>
        <begin position="45"/>
        <end position="74"/>
    </location>
</feature>
<dbReference type="EMBL" id="ML145121">
    <property type="protein sequence ID" value="TBU58741.1"/>
    <property type="molecule type" value="Genomic_DNA"/>
</dbReference>
<keyword evidence="3" id="KW-1185">Reference proteome</keyword>
<gene>
    <name evidence="2" type="ORF">BD310DRAFT_926440</name>
</gene>
<evidence type="ECO:0000313" key="3">
    <source>
        <dbReference type="Proteomes" id="UP000292082"/>
    </source>
</evidence>
<dbReference type="Pfam" id="PF01585">
    <property type="entry name" value="G-patch"/>
    <property type="match status" value="1"/>
</dbReference>
<dbReference type="PANTHER" id="PTHR21032">
    <property type="entry name" value="G PATCH DOMAIN-CONTAINING PROTEIN 11"/>
    <property type="match status" value="1"/>
</dbReference>
<dbReference type="InterPro" id="IPR000467">
    <property type="entry name" value="G_patch_dom"/>
</dbReference>